<dbReference type="EMBL" id="GGEC01088432">
    <property type="protein sequence ID" value="MBX68916.1"/>
    <property type="molecule type" value="Transcribed_RNA"/>
</dbReference>
<name>A0A2P2QPF1_RHIMU</name>
<evidence type="ECO:0000313" key="1">
    <source>
        <dbReference type="EMBL" id="MBX68916.1"/>
    </source>
</evidence>
<organism evidence="1">
    <name type="scientific">Rhizophora mucronata</name>
    <name type="common">Asiatic mangrove</name>
    <dbReference type="NCBI Taxonomy" id="61149"/>
    <lineage>
        <taxon>Eukaryota</taxon>
        <taxon>Viridiplantae</taxon>
        <taxon>Streptophyta</taxon>
        <taxon>Embryophyta</taxon>
        <taxon>Tracheophyta</taxon>
        <taxon>Spermatophyta</taxon>
        <taxon>Magnoliopsida</taxon>
        <taxon>eudicotyledons</taxon>
        <taxon>Gunneridae</taxon>
        <taxon>Pentapetalae</taxon>
        <taxon>rosids</taxon>
        <taxon>fabids</taxon>
        <taxon>Malpighiales</taxon>
        <taxon>Rhizophoraceae</taxon>
        <taxon>Rhizophora</taxon>
    </lineage>
</organism>
<proteinExistence type="predicted"/>
<reference evidence="1" key="1">
    <citation type="submission" date="2018-02" db="EMBL/GenBank/DDBJ databases">
        <title>Rhizophora mucronata_Transcriptome.</title>
        <authorList>
            <person name="Meera S.P."/>
            <person name="Sreeshan A."/>
            <person name="Augustine A."/>
        </authorList>
    </citation>
    <scope>NUCLEOTIDE SEQUENCE</scope>
    <source>
        <tissue evidence="1">Leaf</tissue>
    </source>
</reference>
<sequence>MFCLYSNFSRENFFVIYMQLDISRPRLSLKC</sequence>
<protein>
    <submittedName>
        <fullName evidence="1">Uncharacterized protein</fullName>
    </submittedName>
</protein>
<accession>A0A2P2QPF1</accession>
<dbReference type="AlphaFoldDB" id="A0A2P2QPF1"/>